<evidence type="ECO:0000313" key="3">
    <source>
        <dbReference type="Proteomes" id="UP001500227"/>
    </source>
</evidence>
<dbReference type="SUPFAM" id="SSF53335">
    <property type="entry name" value="S-adenosyl-L-methionine-dependent methyltransferases"/>
    <property type="match status" value="1"/>
</dbReference>
<dbReference type="Proteomes" id="UP001500227">
    <property type="component" value="Unassembled WGS sequence"/>
</dbReference>
<dbReference type="Pfam" id="PF01564">
    <property type="entry name" value="Spermine_synth"/>
    <property type="match status" value="1"/>
</dbReference>
<dbReference type="EMBL" id="BAABKD010000011">
    <property type="protein sequence ID" value="GAA5092702.1"/>
    <property type="molecule type" value="Genomic_DNA"/>
</dbReference>
<dbReference type="RefSeq" id="WP_345371572.1">
    <property type="nucleotide sequence ID" value="NZ_BAABKD010000011.1"/>
</dbReference>
<comment type="caution">
    <text evidence="2">The sequence shown here is derived from an EMBL/GenBank/DDBJ whole genome shotgun (WGS) entry which is preliminary data.</text>
</comment>
<proteinExistence type="predicted"/>
<keyword evidence="1" id="KW-0620">Polyamine biosynthesis</keyword>
<accession>A0ABP9MC26</accession>
<dbReference type="Gene3D" id="3.40.50.150">
    <property type="entry name" value="Vaccinia Virus protein VP39"/>
    <property type="match status" value="1"/>
</dbReference>
<gene>
    <name evidence="2" type="ORF">GCM10023337_20390</name>
</gene>
<sequence>MEMFNQAIDMNDVTISEEDGIRYLHFGTQWIQGAMRIMRPHDLVLTYTQQMMAWLLFQEVSKDDGIAILGLGAGSLLRFCMKHTQSDLHTVEINPRVTAMCQAFFRLPQNQRSVIYHEDAESWVQDPTHFDRYRVLMVDLYDAAAQGPVCSSLAFYQGCYRCLDEQGLMTVNLFGAHESYDVNINHISQAFHGNILILPEIDEGNIVVLAFKGDDLSRTTTAMLMDQAEYIQKKYKLPARRWAKGILAEQPKT</sequence>
<reference evidence="3" key="1">
    <citation type="journal article" date="2019" name="Int. J. Syst. Evol. Microbiol.">
        <title>The Global Catalogue of Microorganisms (GCM) 10K type strain sequencing project: providing services to taxonomists for standard genome sequencing and annotation.</title>
        <authorList>
            <consortium name="The Broad Institute Genomics Platform"/>
            <consortium name="The Broad Institute Genome Sequencing Center for Infectious Disease"/>
            <person name="Wu L."/>
            <person name="Ma J."/>
        </authorList>
    </citation>
    <scope>NUCLEOTIDE SEQUENCE [LARGE SCALE GENOMIC DNA]</scope>
    <source>
        <strain evidence="3">JCM 18423</strain>
    </source>
</reference>
<dbReference type="InterPro" id="IPR029063">
    <property type="entry name" value="SAM-dependent_MTases_sf"/>
</dbReference>
<organism evidence="2 3">
    <name type="scientific">Paenalcaligenes hermetiae</name>
    <dbReference type="NCBI Taxonomy" id="1157987"/>
    <lineage>
        <taxon>Bacteria</taxon>
        <taxon>Pseudomonadati</taxon>
        <taxon>Pseudomonadota</taxon>
        <taxon>Betaproteobacteria</taxon>
        <taxon>Burkholderiales</taxon>
        <taxon>Alcaligenaceae</taxon>
        <taxon>Paenalcaligenes</taxon>
    </lineage>
</organism>
<evidence type="ECO:0000313" key="2">
    <source>
        <dbReference type="EMBL" id="GAA5092702.1"/>
    </source>
</evidence>
<dbReference type="PANTHER" id="PTHR43317">
    <property type="entry name" value="THERMOSPERMINE SYNTHASE ACAULIS5"/>
    <property type="match status" value="1"/>
</dbReference>
<keyword evidence="3" id="KW-1185">Reference proteome</keyword>
<protein>
    <submittedName>
        <fullName evidence="2">Spermidine synthase</fullName>
    </submittedName>
</protein>
<name>A0ABP9MC26_9BURK</name>
<evidence type="ECO:0000256" key="1">
    <source>
        <dbReference type="ARBA" id="ARBA00023115"/>
    </source>
</evidence>
<dbReference type="PANTHER" id="PTHR43317:SF1">
    <property type="entry name" value="THERMOSPERMINE SYNTHASE ACAULIS5"/>
    <property type="match status" value="1"/>
</dbReference>